<organism evidence="1 2">
    <name type="scientific">Viridothelium virens</name>
    <name type="common">Speckled blister lichen</name>
    <name type="synonym">Trypethelium virens</name>
    <dbReference type="NCBI Taxonomy" id="1048519"/>
    <lineage>
        <taxon>Eukaryota</taxon>
        <taxon>Fungi</taxon>
        <taxon>Dikarya</taxon>
        <taxon>Ascomycota</taxon>
        <taxon>Pezizomycotina</taxon>
        <taxon>Dothideomycetes</taxon>
        <taxon>Dothideomycetes incertae sedis</taxon>
        <taxon>Trypetheliales</taxon>
        <taxon>Trypetheliaceae</taxon>
        <taxon>Viridothelium</taxon>
    </lineage>
</organism>
<dbReference type="OrthoDB" id="4135672at2759"/>
<gene>
    <name evidence="1" type="ORF">EV356DRAFT_565600</name>
</gene>
<sequence>MPYKAYLASSLSVREDHHAIFVETDDDHSGYLFHVVGSIREGMRFGHRPSRNPKESPLFVSEEYLGTVSNANFHQIESIVNAVEPPKKQFGGMKRINPREPLRACQEWAADAATSRRTFHPGIPDWEDQCAASPASPFVFHSGGTDVSGNRRLFEDRE</sequence>
<evidence type="ECO:0000313" key="1">
    <source>
        <dbReference type="EMBL" id="KAF2236462.1"/>
    </source>
</evidence>
<proteinExistence type="predicted"/>
<evidence type="ECO:0000313" key="2">
    <source>
        <dbReference type="Proteomes" id="UP000800092"/>
    </source>
</evidence>
<accession>A0A6A6HET9</accession>
<reference evidence="1" key="1">
    <citation type="journal article" date="2020" name="Stud. Mycol.">
        <title>101 Dothideomycetes genomes: a test case for predicting lifestyles and emergence of pathogens.</title>
        <authorList>
            <person name="Haridas S."/>
            <person name="Albert R."/>
            <person name="Binder M."/>
            <person name="Bloem J."/>
            <person name="Labutti K."/>
            <person name="Salamov A."/>
            <person name="Andreopoulos B."/>
            <person name="Baker S."/>
            <person name="Barry K."/>
            <person name="Bills G."/>
            <person name="Bluhm B."/>
            <person name="Cannon C."/>
            <person name="Castanera R."/>
            <person name="Culley D."/>
            <person name="Daum C."/>
            <person name="Ezra D."/>
            <person name="Gonzalez J."/>
            <person name="Henrissat B."/>
            <person name="Kuo A."/>
            <person name="Liang C."/>
            <person name="Lipzen A."/>
            <person name="Lutzoni F."/>
            <person name="Magnuson J."/>
            <person name="Mondo S."/>
            <person name="Nolan M."/>
            <person name="Ohm R."/>
            <person name="Pangilinan J."/>
            <person name="Park H.-J."/>
            <person name="Ramirez L."/>
            <person name="Alfaro M."/>
            <person name="Sun H."/>
            <person name="Tritt A."/>
            <person name="Yoshinaga Y."/>
            <person name="Zwiers L.-H."/>
            <person name="Turgeon B."/>
            <person name="Goodwin S."/>
            <person name="Spatafora J."/>
            <person name="Crous P."/>
            <person name="Grigoriev I."/>
        </authorList>
    </citation>
    <scope>NUCLEOTIDE SEQUENCE</scope>
    <source>
        <strain evidence="1">Tuck. ex Michener</strain>
    </source>
</reference>
<dbReference type="Proteomes" id="UP000800092">
    <property type="component" value="Unassembled WGS sequence"/>
</dbReference>
<dbReference type="InterPro" id="IPR046670">
    <property type="entry name" value="DUF6540"/>
</dbReference>
<name>A0A6A6HET9_VIRVR</name>
<protein>
    <submittedName>
        <fullName evidence="1">Uncharacterized protein</fullName>
    </submittedName>
</protein>
<dbReference type="AlphaFoldDB" id="A0A6A6HET9"/>
<dbReference type="Pfam" id="PF20174">
    <property type="entry name" value="DUF6540"/>
    <property type="match status" value="1"/>
</dbReference>
<dbReference type="EMBL" id="ML991785">
    <property type="protein sequence ID" value="KAF2236462.1"/>
    <property type="molecule type" value="Genomic_DNA"/>
</dbReference>
<keyword evidence="2" id="KW-1185">Reference proteome</keyword>